<evidence type="ECO:0000313" key="11">
    <source>
        <dbReference type="EMBL" id="ETE58332.1"/>
    </source>
</evidence>
<evidence type="ECO:0000259" key="10">
    <source>
        <dbReference type="PROSITE" id="PS51390"/>
    </source>
</evidence>
<dbReference type="FunFam" id="4.10.410.10:FF:000020">
    <property type="entry name" value="Collagen, type VI, alpha 3"/>
    <property type="match status" value="1"/>
</dbReference>
<dbReference type="Proteomes" id="UP000018936">
    <property type="component" value="Unassembled WGS sequence"/>
</dbReference>
<dbReference type="PROSITE" id="PS50279">
    <property type="entry name" value="BPTI_KUNITZ_2"/>
    <property type="match status" value="1"/>
</dbReference>
<dbReference type="InterPro" id="IPR020901">
    <property type="entry name" value="Prtase_inh_Kunz-CS"/>
</dbReference>
<evidence type="ECO:0000313" key="12">
    <source>
        <dbReference type="Proteomes" id="UP000018936"/>
    </source>
</evidence>
<keyword evidence="4" id="KW-0929">Antimicrobial</keyword>
<evidence type="ECO:0000256" key="8">
    <source>
        <dbReference type="SAM" id="MobiDB-lite"/>
    </source>
</evidence>
<feature type="region of interest" description="Disordered" evidence="8">
    <location>
        <begin position="1"/>
        <end position="22"/>
    </location>
</feature>
<dbReference type="PANTHER" id="PTHR46751:SF1">
    <property type="entry name" value="WAP FOUR-DISULFIDE CORE DOMAIN PROTEIN 6A"/>
    <property type="match status" value="1"/>
</dbReference>
<dbReference type="Gene3D" id="4.10.75.10">
    <property type="entry name" value="Elafin-like"/>
    <property type="match status" value="2"/>
</dbReference>
<dbReference type="InterPro" id="IPR036645">
    <property type="entry name" value="Elafin-like_sf"/>
</dbReference>
<keyword evidence="12" id="KW-1185">Reference proteome</keyword>
<dbReference type="GO" id="GO:0004867">
    <property type="term" value="F:serine-type endopeptidase inhibitor activity"/>
    <property type="evidence" value="ECO:0007669"/>
    <property type="project" value="InterPro"/>
</dbReference>
<dbReference type="EMBL" id="AZIM01006891">
    <property type="protein sequence ID" value="ETE58332.1"/>
    <property type="molecule type" value="Genomic_DNA"/>
</dbReference>
<sequence>MTQEGCERACSPSGPVRPGSCPPPSAFPDKSCTQFCSSDDSCPGAQRCCETSCGRQCHLPAGEHPGTCPKMPVLQTFVPCNHTCTDDQQCPPEEKCCYNGCGRSCLPPERHSQCQLPAEPGPCQVLQPRYFYSPNHGRCRVFFYGGCQGNANNFRSRSECHRVCGRNQPGPGLAAPFGCKMGFLQEDGHIAGVAGPCLP</sequence>
<dbReference type="MEROPS" id="I17.003"/>
<accession>V8N9T5</accession>
<protein>
    <submittedName>
        <fullName evidence="11">Eppin</fullName>
    </submittedName>
</protein>
<dbReference type="SMART" id="SM00131">
    <property type="entry name" value="KU"/>
    <property type="match status" value="1"/>
</dbReference>
<dbReference type="PROSITE" id="PS51390">
    <property type="entry name" value="WAP"/>
    <property type="match status" value="2"/>
</dbReference>
<dbReference type="PRINTS" id="PR00759">
    <property type="entry name" value="BASICPTASE"/>
</dbReference>
<dbReference type="Pfam" id="PF00095">
    <property type="entry name" value="WAP"/>
    <property type="match status" value="2"/>
</dbReference>
<comment type="caution">
    <text evidence="11">The sequence shown here is derived from an EMBL/GenBank/DDBJ whole genome shotgun (WGS) entry which is preliminary data.</text>
</comment>
<feature type="non-terminal residue" evidence="11">
    <location>
        <position position="1"/>
    </location>
</feature>
<feature type="domain" description="WAP" evidence="10">
    <location>
        <begin position="14"/>
        <end position="60"/>
    </location>
</feature>
<dbReference type="PANTHER" id="PTHR46751">
    <property type="entry name" value="EPPIN"/>
    <property type="match status" value="1"/>
</dbReference>
<dbReference type="AlphaFoldDB" id="V8N9T5"/>
<gene>
    <name evidence="11" type="primary">Spinlw1</name>
    <name evidence="11" type="ORF">L345_15943</name>
</gene>
<evidence type="ECO:0000256" key="5">
    <source>
        <dbReference type="ARBA" id="ARBA00023022"/>
    </source>
</evidence>
<dbReference type="Pfam" id="PF00014">
    <property type="entry name" value="Kunitz_BPTI"/>
    <property type="match status" value="1"/>
</dbReference>
<name>V8N9T5_OPHHA</name>
<dbReference type="Gene3D" id="4.10.410.10">
    <property type="entry name" value="Pancreatic trypsin inhibitor Kunitz domain"/>
    <property type="match status" value="1"/>
</dbReference>
<dbReference type="OrthoDB" id="8935200at2759"/>
<comment type="similarity">
    <text evidence="7">Belongs to the venom waprin family.</text>
</comment>
<evidence type="ECO:0000256" key="6">
    <source>
        <dbReference type="ARBA" id="ARBA00023157"/>
    </source>
</evidence>
<feature type="domain" description="WAP" evidence="10">
    <location>
        <begin position="61"/>
        <end position="109"/>
    </location>
</feature>
<comment type="similarity">
    <text evidence="2">Belongs to the venom Kunitz-type family.</text>
</comment>
<comment type="subcellular location">
    <subcellularLocation>
        <location evidence="1">Secreted</location>
    </subcellularLocation>
</comment>
<reference evidence="11 12" key="1">
    <citation type="journal article" date="2013" name="Proc. Natl. Acad. Sci. U.S.A.">
        <title>The king cobra genome reveals dynamic gene evolution and adaptation in the snake venom system.</title>
        <authorList>
            <person name="Vonk F.J."/>
            <person name="Casewell N.R."/>
            <person name="Henkel C.V."/>
            <person name="Heimberg A.M."/>
            <person name="Jansen H.J."/>
            <person name="McCleary R.J."/>
            <person name="Kerkkamp H.M."/>
            <person name="Vos R.A."/>
            <person name="Guerreiro I."/>
            <person name="Calvete J.J."/>
            <person name="Wuster W."/>
            <person name="Woods A.E."/>
            <person name="Logan J.M."/>
            <person name="Harrison R.A."/>
            <person name="Castoe T.A."/>
            <person name="de Koning A.P."/>
            <person name="Pollock D.D."/>
            <person name="Yandell M."/>
            <person name="Calderon D."/>
            <person name="Renjifo C."/>
            <person name="Currier R.B."/>
            <person name="Salgado D."/>
            <person name="Pla D."/>
            <person name="Sanz L."/>
            <person name="Hyder A.S."/>
            <person name="Ribeiro J.M."/>
            <person name="Arntzen J.W."/>
            <person name="van den Thillart G.E."/>
            <person name="Boetzer M."/>
            <person name="Pirovano W."/>
            <person name="Dirks R.P."/>
            <person name="Spaink H.P."/>
            <person name="Duboule D."/>
            <person name="McGlinn E."/>
            <person name="Kini R.M."/>
            <person name="Richardson M.K."/>
        </authorList>
    </citation>
    <scope>NUCLEOTIDE SEQUENCE</scope>
    <source>
        <tissue evidence="11">Blood</tissue>
    </source>
</reference>
<keyword evidence="6" id="KW-1015">Disulfide bond</keyword>
<dbReference type="GO" id="GO:0005615">
    <property type="term" value="C:extracellular space"/>
    <property type="evidence" value="ECO:0007669"/>
    <property type="project" value="TreeGrafter"/>
</dbReference>
<feature type="domain" description="BPTI/Kunitz inhibitor" evidence="9">
    <location>
        <begin position="114"/>
        <end position="164"/>
    </location>
</feature>
<evidence type="ECO:0000259" key="9">
    <source>
        <dbReference type="PROSITE" id="PS50279"/>
    </source>
</evidence>
<keyword evidence="3" id="KW-0964">Secreted</keyword>
<evidence type="ECO:0000256" key="3">
    <source>
        <dbReference type="ARBA" id="ARBA00022525"/>
    </source>
</evidence>
<dbReference type="InterPro" id="IPR036880">
    <property type="entry name" value="Kunitz_BPTI_sf"/>
</dbReference>
<evidence type="ECO:0000256" key="1">
    <source>
        <dbReference type="ARBA" id="ARBA00004613"/>
    </source>
</evidence>
<evidence type="ECO:0000256" key="7">
    <source>
        <dbReference type="ARBA" id="ARBA00035122"/>
    </source>
</evidence>
<dbReference type="InterPro" id="IPR051388">
    <property type="entry name" value="Serpin_venom_toxin"/>
</dbReference>
<proteinExistence type="inferred from homology"/>
<organism evidence="11 12">
    <name type="scientific">Ophiophagus hannah</name>
    <name type="common">King cobra</name>
    <name type="synonym">Naja hannah</name>
    <dbReference type="NCBI Taxonomy" id="8665"/>
    <lineage>
        <taxon>Eukaryota</taxon>
        <taxon>Metazoa</taxon>
        <taxon>Chordata</taxon>
        <taxon>Craniata</taxon>
        <taxon>Vertebrata</taxon>
        <taxon>Euteleostomi</taxon>
        <taxon>Lepidosauria</taxon>
        <taxon>Squamata</taxon>
        <taxon>Bifurcata</taxon>
        <taxon>Unidentata</taxon>
        <taxon>Episquamata</taxon>
        <taxon>Toxicofera</taxon>
        <taxon>Serpentes</taxon>
        <taxon>Colubroidea</taxon>
        <taxon>Elapidae</taxon>
        <taxon>Elapinae</taxon>
        <taxon>Ophiophagus</taxon>
    </lineage>
</organism>
<dbReference type="PRINTS" id="PR00003">
    <property type="entry name" value="4DISULPHCORE"/>
</dbReference>
<dbReference type="GO" id="GO:0042742">
    <property type="term" value="P:defense response to bacterium"/>
    <property type="evidence" value="ECO:0007669"/>
    <property type="project" value="UniProtKB-KW"/>
</dbReference>
<dbReference type="InterPro" id="IPR008197">
    <property type="entry name" value="WAP_dom"/>
</dbReference>
<evidence type="ECO:0000256" key="4">
    <source>
        <dbReference type="ARBA" id="ARBA00022529"/>
    </source>
</evidence>
<evidence type="ECO:0000256" key="2">
    <source>
        <dbReference type="ARBA" id="ARBA00008415"/>
    </source>
</evidence>
<dbReference type="InterPro" id="IPR002223">
    <property type="entry name" value="Kunitz_BPTI"/>
</dbReference>
<dbReference type="SUPFAM" id="SSF57256">
    <property type="entry name" value="Elafin-like"/>
    <property type="match status" value="2"/>
</dbReference>
<dbReference type="PROSITE" id="PS00280">
    <property type="entry name" value="BPTI_KUNITZ_1"/>
    <property type="match status" value="1"/>
</dbReference>
<dbReference type="CDD" id="cd00109">
    <property type="entry name" value="Kunitz-type"/>
    <property type="match status" value="1"/>
</dbReference>
<dbReference type="SUPFAM" id="SSF57362">
    <property type="entry name" value="BPTI-like"/>
    <property type="match status" value="1"/>
</dbReference>
<dbReference type="SMART" id="SM00217">
    <property type="entry name" value="WAP"/>
    <property type="match status" value="2"/>
</dbReference>
<keyword evidence="5" id="KW-0044">Antibiotic</keyword>